<dbReference type="EMBL" id="LJNI01000064">
    <property type="protein sequence ID" value="KPJ72644.1"/>
    <property type="molecule type" value="Genomic_DNA"/>
</dbReference>
<dbReference type="AlphaFoldDB" id="A0A0S7YDA3"/>
<dbReference type="Proteomes" id="UP000051012">
    <property type="component" value="Unassembled WGS sequence"/>
</dbReference>
<sequence>MLLLVLQLFGYVDHYRKENLIIENIPPIPHELIQRFETYQHVRAASFRDWLPDDQGVLIATRFGESYQLHTVENPKGMRRQLTFFTEPVLGGLVCPDFRTPYLLFSKDSAGDERYQIFKFNLTTGEYQLLTDGKSRYGALLWSNRGDKFSFSTNMRNKRDFDVYVGTLEGEKSFKPMLQEEGYWYAVDWSPDDRLLLIKLFISASESYYYIFNLITNDLTELNPVDEKVAYGSARWIKDGTGIYVVSDQFSDFKQLLFYDLSSEQFDVLTDHIYWNIEDFELSPSGDTIAFVSNEDGINKLYFIDTHSKTLNQVRLPLGLIYNLKFKPDGEQLAFVISTPKVQSDVYSIHLNKNTLLRWTYSEVGGIDTSTFVLPQLIHYETFDSVDSQPRLIPAFYYKPDRFKPPYPILIDCHGGPESQAVPIFSSLTQYYLNEMGIAVIEPNVRGSSGYGKQYLALDNGYNREDAVYDIGTLLDWIAEQPELDSKRIAITGGSYGGYMVLASMVHYSDRLRCGIDMWGISNFVTFLENTGAYRQDLRREEYGDEQDPDMREFLNGISPLTNAHKITKPMFIIQGLNDPRVPVSEAEQIVQAVRKNGVDVWYLLAEDEGHGFAKKSNRDFYRQAVILFLEKYLLK</sequence>
<keyword evidence="1" id="KW-0378">Hydrolase</keyword>
<comment type="caution">
    <text evidence="3">The sequence shown here is derived from an EMBL/GenBank/DDBJ whole genome shotgun (WGS) entry which is preliminary data.</text>
</comment>
<dbReference type="InterPro" id="IPR001375">
    <property type="entry name" value="Peptidase_S9_cat"/>
</dbReference>
<dbReference type="Pfam" id="PF00326">
    <property type="entry name" value="Peptidase_S9"/>
    <property type="match status" value="1"/>
</dbReference>
<dbReference type="InterPro" id="IPR029058">
    <property type="entry name" value="AB_hydrolase_fold"/>
</dbReference>
<evidence type="ECO:0000313" key="4">
    <source>
        <dbReference type="Proteomes" id="UP000051012"/>
    </source>
</evidence>
<dbReference type="Gene3D" id="3.40.50.1820">
    <property type="entry name" value="alpha/beta hydrolase"/>
    <property type="match status" value="1"/>
</dbReference>
<dbReference type="InterPro" id="IPR002470">
    <property type="entry name" value="Peptidase_S9A"/>
</dbReference>
<dbReference type="SUPFAM" id="SSF53474">
    <property type="entry name" value="alpha/beta-Hydrolases"/>
    <property type="match status" value="1"/>
</dbReference>
<dbReference type="PANTHER" id="PTHR42776">
    <property type="entry name" value="SERINE PEPTIDASE S9 FAMILY MEMBER"/>
    <property type="match status" value="1"/>
</dbReference>
<dbReference type="PRINTS" id="PR00862">
    <property type="entry name" value="PROLIGOPTASE"/>
</dbReference>
<dbReference type="PANTHER" id="PTHR42776:SF27">
    <property type="entry name" value="DIPEPTIDYL PEPTIDASE FAMILY MEMBER 6"/>
    <property type="match status" value="1"/>
</dbReference>
<evidence type="ECO:0000259" key="2">
    <source>
        <dbReference type="Pfam" id="PF00326"/>
    </source>
</evidence>
<gene>
    <name evidence="3" type="ORF">AMJ52_05685</name>
</gene>
<organism evidence="3 4">
    <name type="scientific">candidate division TA06 bacterium DG_78</name>
    <dbReference type="NCBI Taxonomy" id="1703772"/>
    <lineage>
        <taxon>Bacteria</taxon>
        <taxon>Bacteria division TA06</taxon>
    </lineage>
</organism>
<reference evidence="3 4" key="1">
    <citation type="journal article" date="2015" name="Microbiome">
        <title>Genomic resolution of linkages in carbon, nitrogen, and sulfur cycling among widespread estuary sediment bacteria.</title>
        <authorList>
            <person name="Baker B.J."/>
            <person name="Lazar C.S."/>
            <person name="Teske A.P."/>
            <person name="Dick G.J."/>
        </authorList>
    </citation>
    <scope>NUCLEOTIDE SEQUENCE [LARGE SCALE GENOMIC DNA]</scope>
    <source>
        <strain evidence="3">DG_78</strain>
    </source>
</reference>
<dbReference type="GO" id="GO:0004252">
    <property type="term" value="F:serine-type endopeptidase activity"/>
    <property type="evidence" value="ECO:0007669"/>
    <property type="project" value="InterPro"/>
</dbReference>
<evidence type="ECO:0000313" key="3">
    <source>
        <dbReference type="EMBL" id="KPJ72644.1"/>
    </source>
</evidence>
<protein>
    <recommendedName>
        <fullName evidence="2">Peptidase S9 prolyl oligopeptidase catalytic domain-containing protein</fullName>
    </recommendedName>
</protein>
<name>A0A0S7YDA3_UNCT6</name>
<accession>A0A0S7YDA3</accession>
<feature type="domain" description="Peptidase S9 prolyl oligopeptidase catalytic" evidence="2">
    <location>
        <begin position="426"/>
        <end position="634"/>
    </location>
</feature>
<dbReference type="InterPro" id="IPR011042">
    <property type="entry name" value="6-blade_b-propeller_TolB-like"/>
</dbReference>
<dbReference type="SUPFAM" id="SSF82171">
    <property type="entry name" value="DPP6 N-terminal domain-like"/>
    <property type="match status" value="1"/>
</dbReference>
<dbReference type="Gene3D" id="2.120.10.30">
    <property type="entry name" value="TolB, C-terminal domain"/>
    <property type="match status" value="2"/>
</dbReference>
<proteinExistence type="predicted"/>
<dbReference type="GO" id="GO:0006508">
    <property type="term" value="P:proteolysis"/>
    <property type="evidence" value="ECO:0007669"/>
    <property type="project" value="InterPro"/>
</dbReference>
<evidence type="ECO:0000256" key="1">
    <source>
        <dbReference type="ARBA" id="ARBA00022801"/>
    </source>
</evidence>